<evidence type="ECO:0000313" key="3">
    <source>
        <dbReference type="Proteomes" id="UP000261620"/>
    </source>
</evidence>
<dbReference type="Pfam" id="PF07679">
    <property type="entry name" value="I-set"/>
    <property type="match status" value="1"/>
</dbReference>
<reference evidence="2" key="1">
    <citation type="submission" date="2025-08" db="UniProtKB">
        <authorList>
            <consortium name="Ensembl"/>
        </authorList>
    </citation>
    <scope>IDENTIFICATION</scope>
</reference>
<dbReference type="AlphaFoldDB" id="A0A3Q3X1Y1"/>
<dbReference type="PROSITE" id="PS50835">
    <property type="entry name" value="IG_LIKE"/>
    <property type="match status" value="1"/>
</dbReference>
<dbReference type="InterPro" id="IPR013098">
    <property type="entry name" value="Ig_I-set"/>
</dbReference>
<accession>A0A3Q3X1Y1</accession>
<evidence type="ECO:0000313" key="2">
    <source>
        <dbReference type="Ensembl" id="ENSMMOP00000022010.1"/>
    </source>
</evidence>
<dbReference type="CDD" id="cd00096">
    <property type="entry name" value="Ig"/>
    <property type="match status" value="1"/>
</dbReference>
<evidence type="ECO:0000259" key="1">
    <source>
        <dbReference type="PROSITE" id="PS50835"/>
    </source>
</evidence>
<dbReference type="FunFam" id="2.60.40.10:FF:000022">
    <property type="entry name" value="Cardiac titin"/>
    <property type="match status" value="1"/>
</dbReference>
<dbReference type="Proteomes" id="UP000261620">
    <property type="component" value="Unplaced"/>
</dbReference>
<dbReference type="InterPro" id="IPR007110">
    <property type="entry name" value="Ig-like_dom"/>
</dbReference>
<name>A0A3Q3X1Y1_MOLML</name>
<dbReference type="STRING" id="94237.ENSMMOP00000022010"/>
<sequence>MRPGMTNALPPLKYKVLLLQLCEGHCFECKATSAQSLNMYWYKNDQKIADGNNYKMMFVDSTAYLQLRTTRFEDNGVYTCEAHNDAGSVSCSTILTVQGQLLNICSVRLGSTLLFCGFSVA</sequence>
<dbReference type="SMART" id="SM00409">
    <property type="entry name" value="IG"/>
    <property type="match status" value="1"/>
</dbReference>
<dbReference type="Gene3D" id="2.60.40.10">
    <property type="entry name" value="Immunoglobulins"/>
    <property type="match status" value="1"/>
</dbReference>
<organism evidence="2 3">
    <name type="scientific">Mola mola</name>
    <name type="common">Ocean sunfish</name>
    <name type="synonym">Tetraodon mola</name>
    <dbReference type="NCBI Taxonomy" id="94237"/>
    <lineage>
        <taxon>Eukaryota</taxon>
        <taxon>Metazoa</taxon>
        <taxon>Chordata</taxon>
        <taxon>Craniata</taxon>
        <taxon>Vertebrata</taxon>
        <taxon>Euteleostomi</taxon>
        <taxon>Actinopterygii</taxon>
        <taxon>Neopterygii</taxon>
        <taxon>Teleostei</taxon>
        <taxon>Neoteleostei</taxon>
        <taxon>Acanthomorphata</taxon>
        <taxon>Eupercaria</taxon>
        <taxon>Tetraodontiformes</taxon>
        <taxon>Molidae</taxon>
        <taxon>Mola</taxon>
    </lineage>
</organism>
<dbReference type="InterPro" id="IPR003599">
    <property type="entry name" value="Ig_sub"/>
</dbReference>
<dbReference type="InterPro" id="IPR013783">
    <property type="entry name" value="Ig-like_fold"/>
</dbReference>
<dbReference type="InterPro" id="IPR036179">
    <property type="entry name" value="Ig-like_dom_sf"/>
</dbReference>
<keyword evidence="3" id="KW-1185">Reference proteome</keyword>
<feature type="domain" description="Ig-like" evidence="1">
    <location>
        <begin position="10"/>
        <end position="96"/>
    </location>
</feature>
<dbReference type="PANTHER" id="PTHR47633">
    <property type="entry name" value="IMMUNOGLOBULIN"/>
    <property type="match status" value="1"/>
</dbReference>
<protein>
    <recommendedName>
        <fullName evidence="1">Ig-like domain-containing protein</fullName>
    </recommendedName>
</protein>
<dbReference type="Ensembl" id="ENSMMOT00000022375.1">
    <property type="protein sequence ID" value="ENSMMOP00000022010.1"/>
    <property type="gene ID" value="ENSMMOG00000016735.1"/>
</dbReference>
<proteinExistence type="predicted"/>
<reference evidence="2" key="2">
    <citation type="submission" date="2025-09" db="UniProtKB">
        <authorList>
            <consortium name="Ensembl"/>
        </authorList>
    </citation>
    <scope>IDENTIFICATION</scope>
</reference>
<dbReference type="SUPFAM" id="SSF48726">
    <property type="entry name" value="Immunoglobulin"/>
    <property type="match status" value="1"/>
</dbReference>